<dbReference type="Pfam" id="PF13930">
    <property type="entry name" value="Endonuclea_NS_2"/>
    <property type="match status" value="1"/>
</dbReference>
<dbReference type="InterPro" id="IPR044929">
    <property type="entry name" value="DNA/RNA_non-sp_Endonuclease_sf"/>
</dbReference>
<evidence type="ECO:0000259" key="2">
    <source>
        <dbReference type="Pfam" id="PF13930"/>
    </source>
</evidence>
<proteinExistence type="predicted"/>
<dbReference type="CDD" id="cd20745">
    <property type="entry name" value="FIX_RhsA_AHH_HNH-like"/>
    <property type="match status" value="1"/>
</dbReference>
<organism evidence="3 4">
    <name type="scientific">Ottowia oryzae</name>
    <dbReference type="NCBI Taxonomy" id="2109914"/>
    <lineage>
        <taxon>Bacteria</taxon>
        <taxon>Pseudomonadati</taxon>
        <taxon>Pseudomonadota</taxon>
        <taxon>Betaproteobacteria</taxon>
        <taxon>Burkholderiales</taxon>
        <taxon>Comamonadaceae</taxon>
        <taxon>Ottowia</taxon>
    </lineage>
</organism>
<evidence type="ECO:0000313" key="4">
    <source>
        <dbReference type="Proteomes" id="UP000239709"/>
    </source>
</evidence>
<sequence length="316" mass="33310">MNAVANHVTRQTPTPSTPARAADDAGAASKVDPADLALDITQMGLDIAGIFDPTPISDGASGLISLFRGDFVGAGISAISIVPYVGDAAKLGKLGRYAQTLAKAVEAAKASPEVAKAIGPAMEKLRGAIGAVPLDKLPDGLRNAVEPLKTKLDDFARVGVNQVSSTVGKNHITWTQNAAGDTIGAKATLNEVFSGAKRLSDEIKDQAKAGARGGADDVGGHLIGHRFAGDQGIKNMFPQNANFNNSAFKKVENEWADWITKKGGSVEVDIQLVGNSTRPDKVKVSYRLMDSDGNVAREVFKEFSNKTAQTFDRKYF</sequence>
<evidence type="ECO:0000313" key="3">
    <source>
        <dbReference type="EMBL" id="AVO33407.1"/>
    </source>
</evidence>
<protein>
    <recommendedName>
        <fullName evidence="2">Type VII secretion system protein EssD-like domain-containing protein</fullName>
    </recommendedName>
</protein>
<feature type="domain" description="Type VII secretion system protein EssD-like" evidence="2">
    <location>
        <begin position="184"/>
        <end position="287"/>
    </location>
</feature>
<dbReference type="Proteomes" id="UP000239709">
    <property type="component" value="Chromosome"/>
</dbReference>
<dbReference type="EMBL" id="CP027666">
    <property type="protein sequence ID" value="AVO33407.1"/>
    <property type="molecule type" value="Genomic_DNA"/>
</dbReference>
<dbReference type="OrthoDB" id="2664633at2"/>
<feature type="region of interest" description="Disordered" evidence="1">
    <location>
        <begin position="1"/>
        <end position="26"/>
    </location>
</feature>
<gene>
    <name evidence="3" type="ORF">C6570_03410</name>
</gene>
<keyword evidence="4" id="KW-1185">Reference proteome</keyword>
<evidence type="ECO:0000256" key="1">
    <source>
        <dbReference type="SAM" id="MobiDB-lite"/>
    </source>
</evidence>
<dbReference type="RefSeq" id="WP_106701970.1">
    <property type="nucleotide sequence ID" value="NZ_CP027666.1"/>
</dbReference>
<name>A0A2S0MC54_9BURK</name>
<dbReference type="AlphaFoldDB" id="A0A2S0MC54"/>
<dbReference type="KEGG" id="otk:C6570_03410"/>
<accession>A0A2S0MC54</accession>
<dbReference type="InterPro" id="IPR044927">
    <property type="entry name" value="Endonuclea_NS_2"/>
</dbReference>
<dbReference type="Gene3D" id="3.40.570.10">
    <property type="entry name" value="Extracellular Endonuclease, subunit A"/>
    <property type="match status" value="1"/>
</dbReference>
<reference evidence="3 4" key="1">
    <citation type="submission" date="2018-03" db="EMBL/GenBank/DDBJ databases">
        <title>Genome sequencing of Ottowia sp.</title>
        <authorList>
            <person name="Kim S.-J."/>
            <person name="Heo J."/>
            <person name="Kwon S.-W."/>
        </authorList>
    </citation>
    <scope>NUCLEOTIDE SEQUENCE [LARGE SCALE GENOMIC DNA]</scope>
    <source>
        <strain evidence="3 4">KADR8-3</strain>
    </source>
</reference>